<dbReference type="Proteomes" id="UP001589693">
    <property type="component" value="Unassembled WGS sequence"/>
</dbReference>
<dbReference type="PANTHER" id="PTHR24421:SF37">
    <property type="entry name" value="SENSOR HISTIDINE KINASE NARS"/>
    <property type="match status" value="1"/>
</dbReference>
<dbReference type="InterPro" id="IPR036890">
    <property type="entry name" value="HATPase_C_sf"/>
</dbReference>
<keyword evidence="7" id="KW-0902">Two-component regulatory system</keyword>
<keyword evidence="6 9" id="KW-1133">Transmembrane helix</keyword>
<dbReference type="Pfam" id="PF02518">
    <property type="entry name" value="HATPase_c"/>
    <property type="match status" value="1"/>
</dbReference>
<evidence type="ECO:0000256" key="6">
    <source>
        <dbReference type="ARBA" id="ARBA00022989"/>
    </source>
</evidence>
<dbReference type="Pfam" id="PF07730">
    <property type="entry name" value="HisKA_3"/>
    <property type="match status" value="1"/>
</dbReference>
<dbReference type="RefSeq" id="WP_377850951.1">
    <property type="nucleotide sequence ID" value="NZ_JBHLZU010000006.1"/>
</dbReference>
<feature type="transmembrane region" description="Helical" evidence="9">
    <location>
        <begin position="76"/>
        <end position="96"/>
    </location>
</feature>
<evidence type="ECO:0000259" key="10">
    <source>
        <dbReference type="SMART" id="SM00387"/>
    </source>
</evidence>
<feature type="transmembrane region" description="Helical" evidence="9">
    <location>
        <begin position="285"/>
        <end position="309"/>
    </location>
</feature>
<evidence type="ECO:0000313" key="11">
    <source>
        <dbReference type="EMBL" id="MFB9903792.1"/>
    </source>
</evidence>
<name>A0ABV5ZSD1_9PSEU</name>
<feature type="transmembrane region" description="Helical" evidence="9">
    <location>
        <begin position="108"/>
        <end position="131"/>
    </location>
</feature>
<evidence type="ECO:0000256" key="5">
    <source>
        <dbReference type="ARBA" id="ARBA00022777"/>
    </source>
</evidence>
<dbReference type="GO" id="GO:0016301">
    <property type="term" value="F:kinase activity"/>
    <property type="evidence" value="ECO:0007669"/>
    <property type="project" value="UniProtKB-KW"/>
</dbReference>
<comment type="subcellular location">
    <subcellularLocation>
        <location evidence="1">Cell membrane</location>
        <topology evidence="1">Multi-pass membrane protein</topology>
    </subcellularLocation>
</comment>
<feature type="transmembrane region" description="Helical" evidence="9">
    <location>
        <begin position="143"/>
        <end position="161"/>
    </location>
</feature>
<keyword evidence="2" id="KW-1003">Cell membrane</keyword>
<evidence type="ECO:0000256" key="7">
    <source>
        <dbReference type="ARBA" id="ARBA00023012"/>
    </source>
</evidence>
<sequence length="677" mass="72066">MSSAERPFGRPIVLAVALGFGCLIATAAAWVLYATAPAGPVRPLWYWLLVGEKSVEGLGFAAIGVLLVAHVPRMPLAWLFIALGVSDVLYPLFGAALRHPLPFTVGTLVFLAWLTVNVAGVVLFPLLALFTPDGSLPGPRWRWTFPALALIALAQLTALLLTVPTPGGAVSVPGSPGLGIALLRGSIVAFQVVWALCLAATYADWRRRPKGLRRSQIAVVLTIFGLGYVSFLLEMWFTRQSFARAVVTVPDDLLTVLRLLIAVVGLPALGYALTRTRLHQIDRAARVTLIVVTVVGGLVLSYVVVTALLSGVLPGAASLGALVVAAATGLAGFGLRDAVRVVRRRVDRAFYGERAEPYRVLRALPRRLNEGLPPGETPLVVCQTVVSLLRLPAAAIDVDGRRLASVGVPSGRPTALGLVHQGERLGALLVWPRAGQEALDDLDISVLEPVAEQTAAVIATLLIGERLERGVEEERLRLRRDLHDGLGPALAGVTLQLGAVRTMLPPRSEGAVLLAAVTVHMRQILDDFRRVTRNQRPLLLDEHGPRGALLELCRRLSTERTPVTAEIAEDVPDHCADTVFHVAAESLANAVRHAGASAVALRVTVAERSLTVEVRDNGTGIAQPVRFGVGLESMRERTEAAGGAWALDTGSAGTVVRARFPLDRGPVSVTPAPGARR</sequence>
<evidence type="ECO:0000256" key="1">
    <source>
        <dbReference type="ARBA" id="ARBA00004651"/>
    </source>
</evidence>
<keyword evidence="8 9" id="KW-0472">Membrane</keyword>
<accession>A0ABV5ZSD1</accession>
<feature type="transmembrane region" description="Helical" evidence="9">
    <location>
        <begin position="181"/>
        <end position="203"/>
    </location>
</feature>
<dbReference type="EMBL" id="JBHLZU010000006">
    <property type="protein sequence ID" value="MFB9903792.1"/>
    <property type="molecule type" value="Genomic_DNA"/>
</dbReference>
<evidence type="ECO:0000313" key="12">
    <source>
        <dbReference type="Proteomes" id="UP001589693"/>
    </source>
</evidence>
<feature type="domain" description="Histidine kinase/HSP90-like ATPase" evidence="10">
    <location>
        <begin position="574"/>
        <end position="664"/>
    </location>
</feature>
<dbReference type="SUPFAM" id="SSF55874">
    <property type="entry name" value="ATPase domain of HSP90 chaperone/DNA topoisomerase II/histidine kinase"/>
    <property type="match status" value="1"/>
</dbReference>
<feature type="transmembrane region" description="Helical" evidence="9">
    <location>
        <begin position="12"/>
        <end position="33"/>
    </location>
</feature>
<reference evidence="11 12" key="1">
    <citation type="submission" date="2024-09" db="EMBL/GenBank/DDBJ databases">
        <authorList>
            <person name="Sun Q."/>
            <person name="Mori K."/>
        </authorList>
    </citation>
    <scope>NUCLEOTIDE SEQUENCE [LARGE SCALE GENOMIC DNA]</scope>
    <source>
        <strain evidence="11 12">TBRC 7907</strain>
    </source>
</reference>
<dbReference type="InterPro" id="IPR050482">
    <property type="entry name" value="Sensor_HK_TwoCompSys"/>
</dbReference>
<feature type="transmembrane region" description="Helical" evidence="9">
    <location>
        <begin position="315"/>
        <end position="335"/>
    </location>
</feature>
<feature type="transmembrane region" description="Helical" evidence="9">
    <location>
        <begin position="253"/>
        <end position="273"/>
    </location>
</feature>
<comment type="caution">
    <text evidence="11">The sequence shown here is derived from an EMBL/GenBank/DDBJ whole genome shotgun (WGS) entry which is preliminary data.</text>
</comment>
<evidence type="ECO:0000256" key="3">
    <source>
        <dbReference type="ARBA" id="ARBA00022679"/>
    </source>
</evidence>
<feature type="transmembrane region" description="Helical" evidence="9">
    <location>
        <begin position="45"/>
        <end position="69"/>
    </location>
</feature>
<evidence type="ECO:0000256" key="2">
    <source>
        <dbReference type="ARBA" id="ARBA00022475"/>
    </source>
</evidence>
<protein>
    <submittedName>
        <fullName evidence="11">Sensor histidine kinase</fullName>
    </submittedName>
</protein>
<organism evidence="11 12">
    <name type="scientific">Allokutzneria oryzae</name>
    <dbReference type="NCBI Taxonomy" id="1378989"/>
    <lineage>
        <taxon>Bacteria</taxon>
        <taxon>Bacillati</taxon>
        <taxon>Actinomycetota</taxon>
        <taxon>Actinomycetes</taxon>
        <taxon>Pseudonocardiales</taxon>
        <taxon>Pseudonocardiaceae</taxon>
        <taxon>Allokutzneria</taxon>
    </lineage>
</organism>
<evidence type="ECO:0000256" key="8">
    <source>
        <dbReference type="ARBA" id="ARBA00023136"/>
    </source>
</evidence>
<dbReference type="PANTHER" id="PTHR24421">
    <property type="entry name" value="NITRATE/NITRITE SENSOR PROTEIN NARX-RELATED"/>
    <property type="match status" value="1"/>
</dbReference>
<dbReference type="Gene3D" id="1.20.5.1930">
    <property type="match status" value="1"/>
</dbReference>
<keyword evidence="5 11" id="KW-0418">Kinase</keyword>
<proteinExistence type="predicted"/>
<keyword evidence="3" id="KW-0808">Transferase</keyword>
<dbReference type="InterPro" id="IPR003594">
    <property type="entry name" value="HATPase_dom"/>
</dbReference>
<dbReference type="InterPro" id="IPR011712">
    <property type="entry name" value="Sig_transdc_His_kin_sub3_dim/P"/>
</dbReference>
<gene>
    <name evidence="11" type="ORF">ACFFQA_07565</name>
</gene>
<dbReference type="CDD" id="cd16917">
    <property type="entry name" value="HATPase_UhpB-NarQ-NarX-like"/>
    <property type="match status" value="1"/>
</dbReference>
<feature type="transmembrane region" description="Helical" evidence="9">
    <location>
        <begin position="215"/>
        <end position="233"/>
    </location>
</feature>
<evidence type="ECO:0000256" key="9">
    <source>
        <dbReference type="SAM" id="Phobius"/>
    </source>
</evidence>
<dbReference type="Gene3D" id="3.30.565.10">
    <property type="entry name" value="Histidine kinase-like ATPase, C-terminal domain"/>
    <property type="match status" value="1"/>
</dbReference>
<keyword evidence="12" id="KW-1185">Reference proteome</keyword>
<dbReference type="PROSITE" id="PS51257">
    <property type="entry name" value="PROKAR_LIPOPROTEIN"/>
    <property type="match status" value="1"/>
</dbReference>
<dbReference type="SMART" id="SM00387">
    <property type="entry name" value="HATPase_c"/>
    <property type="match status" value="1"/>
</dbReference>
<keyword evidence="4 9" id="KW-0812">Transmembrane</keyword>
<evidence type="ECO:0000256" key="4">
    <source>
        <dbReference type="ARBA" id="ARBA00022692"/>
    </source>
</evidence>